<dbReference type="PROSITE" id="PS51273">
    <property type="entry name" value="GATASE_TYPE_1"/>
    <property type="match status" value="1"/>
</dbReference>
<dbReference type="InterPro" id="IPR029062">
    <property type="entry name" value="Class_I_gatase-like"/>
</dbReference>
<dbReference type="RefSeq" id="WP_048638142.1">
    <property type="nucleotide sequence ID" value="NZ_CGIG01000001.1"/>
</dbReference>
<protein>
    <submittedName>
        <fullName evidence="2">GMP synthase [glutamine-hydrolyzing]</fullName>
        <ecNumber evidence="2">6.3.5.2</ecNumber>
    </submittedName>
</protein>
<reference evidence="3" key="1">
    <citation type="submission" date="2015-01" db="EMBL/GenBank/DDBJ databases">
        <authorList>
            <person name="Paterson Steve"/>
        </authorList>
    </citation>
    <scope>NUCLEOTIDE SEQUENCE [LARGE SCALE GENOMIC DNA]</scope>
    <source>
        <strain evidence="3">OBR1</strain>
    </source>
</reference>
<organism evidence="2 3">
    <name type="scientific">Brenneria goodwinii</name>
    <dbReference type="NCBI Taxonomy" id="1109412"/>
    <lineage>
        <taxon>Bacteria</taxon>
        <taxon>Pseudomonadati</taxon>
        <taxon>Pseudomonadota</taxon>
        <taxon>Gammaproteobacteria</taxon>
        <taxon>Enterobacterales</taxon>
        <taxon>Pectobacteriaceae</taxon>
        <taxon>Brenneria</taxon>
    </lineage>
</organism>
<dbReference type="STRING" id="1109412.BN1221_03232"/>
<evidence type="ECO:0000313" key="3">
    <source>
        <dbReference type="Proteomes" id="UP000044377"/>
    </source>
</evidence>
<dbReference type="EC" id="6.3.5.2" evidence="2"/>
<dbReference type="CDD" id="cd01741">
    <property type="entry name" value="GATase1_1"/>
    <property type="match status" value="1"/>
</dbReference>
<dbReference type="AlphaFoldDB" id="A0A0G4JY02"/>
<proteinExistence type="predicted"/>
<name>A0A0G4JY02_9GAMM</name>
<gene>
    <name evidence="2" type="ORF">BN1221_03232</name>
</gene>
<evidence type="ECO:0000313" key="2">
    <source>
        <dbReference type="EMBL" id="CPR18480.1"/>
    </source>
</evidence>
<dbReference type="NCBIfam" id="NF006562">
    <property type="entry name" value="PRK09065.1"/>
    <property type="match status" value="1"/>
</dbReference>
<dbReference type="Proteomes" id="UP000044377">
    <property type="component" value="Unassembled WGS sequence"/>
</dbReference>
<accession>A0A0G4JY02</accession>
<dbReference type="Pfam" id="PF00117">
    <property type="entry name" value="GATase"/>
    <property type="match status" value="1"/>
</dbReference>
<dbReference type="EMBL" id="CGIG01000001">
    <property type="protein sequence ID" value="CPR18480.1"/>
    <property type="molecule type" value="Genomic_DNA"/>
</dbReference>
<dbReference type="GO" id="GO:0005829">
    <property type="term" value="C:cytosol"/>
    <property type="evidence" value="ECO:0007669"/>
    <property type="project" value="TreeGrafter"/>
</dbReference>
<dbReference type="Gene3D" id="3.40.50.880">
    <property type="match status" value="1"/>
</dbReference>
<sequence length="241" mass="27050">MSTKVLLVIQMGEPPEDIASQVGPQGKWFADTLPDGTHELRVIRPDLGQPLPPFDQLSAVIISGSWSMVTDRLDWSEYTAGWLREAFYADVPMLGVCYGHQLLSHALGGTVGDNPNGAEMGLQTVTLNREAENIGWLQQHPEQFQAYLSHRQSVLVPPAGAQVLASSQIDRCQIIRYSDNVLSVQFHPEFNANIMSACLRRNEARMRQLGFDADRMMAQLTEEPLWARKILLDFIQQYATR</sequence>
<dbReference type="InterPro" id="IPR017926">
    <property type="entry name" value="GATASE"/>
</dbReference>
<feature type="domain" description="Glutamine amidotransferase" evidence="1">
    <location>
        <begin position="57"/>
        <end position="193"/>
    </location>
</feature>
<dbReference type="PANTHER" id="PTHR42695:SF5">
    <property type="entry name" value="GLUTAMINE AMIDOTRANSFERASE YLR126C-RELATED"/>
    <property type="match status" value="1"/>
</dbReference>
<dbReference type="OrthoDB" id="9813383at2"/>
<keyword evidence="3" id="KW-1185">Reference proteome</keyword>
<dbReference type="SUPFAM" id="SSF52317">
    <property type="entry name" value="Class I glutamine amidotransferase-like"/>
    <property type="match status" value="1"/>
</dbReference>
<keyword evidence="2" id="KW-0436">Ligase</keyword>
<evidence type="ECO:0000259" key="1">
    <source>
        <dbReference type="Pfam" id="PF00117"/>
    </source>
</evidence>
<dbReference type="InterPro" id="IPR044992">
    <property type="entry name" value="ChyE-like"/>
</dbReference>
<dbReference type="PANTHER" id="PTHR42695">
    <property type="entry name" value="GLUTAMINE AMIDOTRANSFERASE YLR126C-RELATED"/>
    <property type="match status" value="1"/>
</dbReference>
<dbReference type="GO" id="GO:0003922">
    <property type="term" value="F:GMP synthase (glutamine-hydrolyzing) activity"/>
    <property type="evidence" value="ECO:0007669"/>
    <property type="project" value="UniProtKB-EC"/>
</dbReference>